<feature type="signal peptide" evidence="4">
    <location>
        <begin position="1"/>
        <end position="24"/>
    </location>
</feature>
<proteinExistence type="predicted"/>
<dbReference type="PANTHER" id="PTHR12302">
    <property type="entry name" value="EBNA2 BINDING PROTEIN P100"/>
    <property type="match status" value="1"/>
</dbReference>
<dbReference type="InterPro" id="IPR016071">
    <property type="entry name" value="Staphylococal_nuclease_OB-fold"/>
</dbReference>
<reference evidence="6 7" key="2">
    <citation type="submission" date="2019-09" db="EMBL/GenBank/DDBJ databases">
        <title>Mesorhizobium sp. MaA-C15 isolated from Microcystis aeruginosa.</title>
        <authorList>
            <person name="Jeong S.E."/>
            <person name="Jin H.M."/>
            <person name="Jeon C.O."/>
        </authorList>
    </citation>
    <scope>NUCLEOTIDE SEQUENCE [LARGE SCALE GENOMIC DNA]</scope>
    <source>
        <strain evidence="6 7">MaA-C15</strain>
    </source>
</reference>
<evidence type="ECO:0000256" key="3">
    <source>
        <dbReference type="ARBA" id="ARBA00022801"/>
    </source>
</evidence>
<dbReference type="SMART" id="SM00318">
    <property type="entry name" value="SNc"/>
    <property type="match status" value="1"/>
</dbReference>
<feature type="domain" description="TNase-like" evidence="5">
    <location>
        <begin position="48"/>
        <end position="180"/>
    </location>
</feature>
<comment type="caution">
    <text evidence="6">The sequence shown here is derived from an EMBL/GenBank/DDBJ whole genome shotgun (WGS) entry which is preliminary data.</text>
</comment>
<evidence type="ECO:0000256" key="4">
    <source>
        <dbReference type="SAM" id="SignalP"/>
    </source>
</evidence>
<dbReference type="SUPFAM" id="SSF50199">
    <property type="entry name" value="Staphylococcal nuclease"/>
    <property type="match status" value="1"/>
</dbReference>
<evidence type="ECO:0000313" key="7">
    <source>
        <dbReference type="Proteomes" id="UP000323258"/>
    </source>
</evidence>
<feature type="chain" id="PRO_5023026748" evidence="4">
    <location>
        <begin position="25"/>
        <end position="231"/>
    </location>
</feature>
<reference evidence="6 7" key="1">
    <citation type="submission" date="2019-08" db="EMBL/GenBank/DDBJ databases">
        <authorList>
            <person name="Seo Y.L."/>
        </authorList>
    </citation>
    <scope>NUCLEOTIDE SEQUENCE [LARGE SCALE GENOMIC DNA]</scope>
    <source>
        <strain evidence="6 7">MaA-C15</strain>
    </source>
</reference>
<keyword evidence="3" id="KW-0378">Hydrolase</keyword>
<keyword evidence="2" id="KW-0255">Endonuclease</keyword>
<gene>
    <name evidence="6" type="ORF">FY036_08015</name>
</gene>
<dbReference type="InterPro" id="IPR035437">
    <property type="entry name" value="SNase_OB-fold_sf"/>
</dbReference>
<keyword evidence="4" id="KW-0732">Signal</keyword>
<sequence length="231" mass="25776">MRSVATRSNVAALLLTALPYPVHGADLLRDQRSSSVAAESVSDSSPITKISGRTSVIDGRTLWFPTGRHKVRLASIDSCELPQWAYDPRRHGESAIPKPVPCGPLAKAWLKRKVGSAQVTCIVRSRDADGALLGHCSVRGRDLALEMLRVGWARVNSPAPAEYLTWQNYAVSARHGMWATYVLDMPEWRRKAVDRTPTRRPIADFNLLAERESEISPPFEDARKRPKRTDR</sequence>
<evidence type="ECO:0000256" key="2">
    <source>
        <dbReference type="ARBA" id="ARBA00022759"/>
    </source>
</evidence>
<dbReference type="Proteomes" id="UP000323258">
    <property type="component" value="Unassembled WGS sequence"/>
</dbReference>
<dbReference type="GO" id="GO:0016787">
    <property type="term" value="F:hydrolase activity"/>
    <property type="evidence" value="ECO:0007669"/>
    <property type="project" value="UniProtKB-KW"/>
</dbReference>
<dbReference type="OrthoDB" id="8078326at2"/>
<dbReference type="AlphaFoldDB" id="A0A5D4H0E3"/>
<dbReference type="PANTHER" id="PTHR12302:SF3">
    <property type="entry name" value="SERINE_THREONINE-PROTEIN KINASE 31"/>
    <property type="match status" value="1"/>
</dbReference>
<name>A0A5D4H0E3_9HYPH</name>
<evidence type="ECO:0000259" key="5">
    <source>
        <dbReference type="SMART" id="SM00318"/>
    </source>
</evidence>
<organism evidence="6 7">
    <name type="scientific">Neoaquamicrobium microcysteis</name>
    <dbReference type="NCBI Taxonomy" id="2682781"/>
    <lineage>
        <taxon>Bacteria</taxon>
        <taxon>Pseudomonadati</taxon>
        <taxon>Pseudomonadota</taxon>
        <taxon>Alphaproteobacteria</taxon>
        <taxon>Hyphomicrobiales</taxon>
        <taxon>Phyllobacteriaceae</taxon>
        <taxon>Neoaquamicrobium</taxon>
    </lineage>
</organism>
<protein>
    <submittedName>
        <fullName evidence="6">Thermonuclease family protein</fullName>
    </submittedName>
</protein>
<dbReference type="GO" id="GO:0004519">
    <property type="term" value="F:endonuclease activity"/>
    <property type="evidence" value="ECO:0007669"/>
    <property type="project" value="UniProtKB-KW"/>
</dbReference>
<evidence type="ECO:0000313" key="6">
    <source>
        <dbReference type="EMBL" id="TYR33509.1"/>
    </source>
</evidence>
<dbReference type="Gene3D" id="2.40.50.90">
    <property type="match status" value="1"/>
</dbReference>
<dbReference type="Pfam" id="PF00565">
    <property type="entry name" value="SNase"/>
    <property type="match status" value="1"/>
</dbReference>
<accession>A0A5D4H0E3</accession>
<dbReference type="EMBL" id="VSZS01000059">
    <property type="protein sequence ID" value="TYR33509.1"/>
    <property type="molecule type" value="Genomic_DNA"/>
</dbReference>
<keyword evidence="1" id="KW-0540">Nuclease</keyword>
<evidence type="ECO:0000256" key="1">
    <source>
        <dbReference type="ARBA" id="ARBA00022722"/>
    </source>
</evidence>
<keyword evidence="7" id="KW-1185">Reference proteome</keyword>
<dbReference type="RefSeq" id="WP_148914183.1">
    <property type="nucleotide sequence ID" value="NZ_VSZS01000059.1"/>
</dbReference>